<dbReference type="SUPFAM" id="SSF51735">
    <property type="entry name" value="NAD(P)-binding Rossmann-fold domains"/>
    <property type="match status" value="1"/>
</dbReference>
<comment type="catalytic activity">
    <reaction evidence="6 7">
        <text>UDP-alpha-D-glucose + 2 NAD(+) + H2O = UDP-alpha-D-glucuronate + 2 NADH + 3 H(+)</text>
        <dbReference type="Rhea" id="RHEA:23596"/>
        <dbReference type="ChEBI" id="CHEBI:15377"/>
        <dbReference type="ChEBI" id="CHEBI:15378"/>
        <dbReference type="ChEBI" id="CHEBI:57540"/>
        <dbReference type="ChEBI" id="CHEBI:57945"/>
        <dbReference type="ChEBI" id="CHEBI:58052"/>
        <dbReference type="ChEBI" id="CHEBI:58885"/>
        <dbReference type="EC" id="1.1.1.22"/>
    </reaction>
</comment>
<dbReference type="Pfam" id="PF03721">
    <property type="entry name" value="UDPG_MGDP_dh_N"/>
    <property type="match status" value="1"/>
</dbReference>
<dbReference type="SUPFAM" id="SSF52413">
    <property type="entry name" value="UDP-glucose/GDP-mannose dehydrogenase C-terminal domain"/>
    <property type="match status" value="1"/>
</dbReference>
<comment type="pathway">
    <text evidence="1">Nucleotide-sugar biosynthesis; UDP-alpha-D-glucuronate biosynthesis; UDP-alpha-D-glucuronate from UDP-alpha-D-glucose: step 1/1.</text>
</comment>
<dbReference type="InterPro" id="IPR028357">
    <property type="entry name" value="UDPglc_DH_bac"/>
</dbReference>
<evidence type="ECO:0000256" key="5">
    <source>
        <dbReference type="ARBA" id="ARBA00023027"/>
    </source>
</evidence>
<evidence type="ECO:0000256" key="6">
    <source>
        <dbReference type="ARBA" id="ARBA00047473"/>
    </source>
</evidence>
<evidence type="ECO:0000313" key="10">
    <source>
        <dbReference type="EMBL" id="MDQ0415446.1"/>
    </source>
</evidence>
<feature type="region of interest" description="Disordered" evidence="8">
    <location>
        <begin position="436"/>
        <end position="457"/>
    </location>
</feature>
<name>A0ABU0FZS9_9BACI</name>
<dbReference type="InterPro" id="IPR014026">
    <property type="entry name" value="UDP-Glc/GDP-Man_DH_dimer"/>
</dbReference>
<dbReference type="NCBIfam" id="TIGR03026">
    <property type="entry name" value="NDP-sugDHase"/>
    <property type="match status" value="1"/>
</dbReference>
<evidence type="ECO:0000259" key="9">
    <source>
        <dbReference type="SMART" id="SM00984"/>
    </source>
</evidence>
<evidence type="ECO:0000256" key="8">
    <source>
        <dbReference type="SAM" id="MobiDB-lite"/>
    </source>
</evidence>
<protein>
    <recommendedName>
        <fullName evidence="3 7">UDP-glucose 6-dehydrogenase</fullName>
        <ecNumber evidence="3 7">1.1.1.22</ecNumber>
    </recommendedName>
</protein>
<comment type="similarity">
    <text evidence="2 7">Belongs to the UDP-glucose/GDP-mannose dehydrogenase family.</text>
</comment>
<organism evidence="10 11">
    <name type="scientific">Mesobacillus stamsii</name>
    <dbReference type="NCBI Taxonomy" id="225347"/>
    <lineage>
        <taxon>Bacteria</taxon>
        <taxon>Bacillati</taxon>
        <taxon>Bacillota</taxon>
        <taxon>Bacilli</taxon>
        <taxon>Bacillales</taxon>
        <taxon>Bacillaceae</taxon>
        <taxon>Mesobacillus</taxon>
    </lineage>
</organism>
<evidence type="ECO:0000256" key="2">
    <source>
        <dbReference type="ARBA" id="ARBA00006601"/>
    </source>
</evidence>
<dbReference type="GO" id="GO:0003979">
    <property type="term" value="F:UDP-glucose 6-dehydrogenase activity"/>
    <property type="evidence" value="ECO:0007669"/>
    <property type="project" value="UniProtKB-EC"/>
</dbReference>
<dbReference type="EMBL" id="JAUSUN010000034">
    <property type="protein sequence ID" value="MDQ0415446.1"/>
    <property type="molecule type" value="Genomic_DNA"/>
</dbReference>
<dbReference type="SMART" id="SM00984">
    <property type="entry name" value="UDPG_MGDP_dh_C"/>
    <property type="match status" value="1"/>
</dbReference>
<gene>
    <name evidence="10" type="ORF">J2S25_003673</name>
</gene>
<evidence type="ECO:0000256" key="7">
    <source>
        <dbReference type="PIRNR" id="PIRNR000124"/>
    </source>
</evidence>
<dbReference type="InterPro" id="IPR001732">
    <property type="entry name" value="UDP-Glc/GDP-Man_DH_N"/>
</dbReference>
<accession>A0ABU0FZS9</accession>
<evidence type="ECO:0000256" key="1">
    <source>
        <dbReference type="ARBA" id="ARBA00004701"/>
    </source>
</evidence>
<dbReference type="PANTHER" id="PTHR43750">
    <property type="entry name" value="UDP-GLUCOSE 6-DEHYDROGENASE TUAD"/>
    <property type="match status" value="1"/>
</dbReference>
<dbReference type="InterPro" id="IPR008927">
    <property type="entry name" value="6-PGluconate_DH-like_C_sf"/>
</dbReference>
<evidence type="ECO:0000313" key="11">
    <source>
        <dbReference type="Proteomes" id="UP001242313"/>
    </source>
</evidence>
<dbReference type="SUPFAM" id="SSF48179">
    <property type="entry name" value="6-phosphogluconate dehydrogenase C-terminal domain-like"/>
    <property type="match status" value="1"/>
</dbReference>
<feature type="domain" description="UDP-glucose/GDP-mannose dehydrogenase C-terminal" evidence="9">
    <location>
        <begin position="313"/>
        <end position="415"/>
    </location>
</feature>
<dbReference type="EC" id="1.1.1.22" evidence="3 7"/>
<evidence type="ECO:0000256" key="3">
    <source>
        <dbReference type="ARBA" id="ARBA00012954"/>
    </source>
</evidence>
<reference evidence="10 11" key="1">
    <citation type="submission" date="2023-07" db="EMBL/GenBank/DDBJ databases">
        <title>Genomic Encyclopedia of Type Strains, Phase IV (KMG-IV): sequencing the most valuable type-strain genomes for metagenomic binning, comparative biology and taxonomic classification.</title>
        <authorList>
            <person name="Goeker M."/>
        </authorList>
    </citation>
    <scope>NUCLEOTIDE SEQUENCE [LARGE SCALE GENOMIC DNA]</scope>
    <source>
        <strain evidence="10 11">DSM 19598</strain>
    </source>
</reference>
<dbReference type="InterPro" id="IPR036291">
    <property type="entry name" value="NAD(P)-bd_dom_sf"/>
</dbReference>
<dbReference type="InterPro" id="IPR017476">
    <property type="entry name" value="UDP-Glc/GDP-Man"/>
</dbReference>
<dbReference type="PIRSF" id="PIRSF000124">
    <property type="entry name" value="UDPglc_GDPman_dh"/>
    <property type="match status" value="1"/>
</dbReference>
<dbReference type="PIRSF" id="PIRSF500134">
    <property type="entry name" value="UDPglc_DH_bac"/>
    <property type="match status" value="1"/>
</dbReference>
<sequence length="457" mass="49760">MKIAVAGTGYVGLITGVCLAEMGHVVVCTDIREDKIQMLQSGCSPVYEPGIAPMLKKNLQAGRIRFTADPEIAYNDADLIFIAVGTPENPDGTANLDHVYEAAYTIGLCLNQDSVVCTKSTVPVGTNERISEIIHSVQHDGIKVHPVSTPEFLREGNGIYDFFHGDRIIIGTESAEAARVVEQVFLPLKIPIIKTDTRSAEMIKYASNAFLATKISFINEIAAICEKVGANIEEVAYGIGKDERINPQFLKAGIGYGGSCFPKDTKALVQIAGNVQHPFELLESVIKVNNRQQAIAVKKAKELLGSLLGKRVAVLGLAFKPDTDDLRESASLIIVKALLAEGASVIGYDPIATENAKKIFGQTIEFSDNLQTAILQAELAIIVTEWDHIKHFPLEKYPTLMKNPIIIDGRNCYSLADVRKHPITYISIGRASIHHENAPSSNPSWEGKNDETIISNL</sequence>
<dbReference type="Pfam" id="PF03720">
    <property type="entry name" value="UDPG_MGDP_dh_C"/>
    <property type="match status" value="1"/>
</dbReference>
<keyword evidence="4 7" id="KW-0560">Oxidoreductase</keyword>
<keyword evidence="5 7" id="KW-0520">NAD</keyword>
<dbReference type="PANTHER" id="PTHR43750:SF4">
    <property type="entry name" value="UDP-GLUCOSE 6-DEHYDROGENASE YWQF"/>
    <property type="match status" value="1"/>
</dbReference>
<dbReference type="InterPro" id="IPR014027">
    <property type="entry name" value="UDP-Glc/GDP-Man_DH_C"/>
</dbReference>
<dbReference type="RefSeq" id="WP_084221879.1">
    <property type="nucleotide sequence ID" value="NZ_JAUSUN010000034.1"/>
</dbReference>
<dbReference type="Proteomes" id="UP001242313">
    <property type="component" value="Unassembled WGS sequence"/>
</dbReference>
<dbReference type="Gene3D" id="1.20.5.100">
    <property type="entry name" value="Cytochrome c1, transmembrane anchor, C-terminal"/>
    <property type="match status" value="1"/>
</dbReference>
<dbReference type="Pfam" id="PF00984">
    <property type="entry name" value="UDPG_MGDP_dh"/>
    <property type="match status" value="1"/>
</dbReference>
<evidence type="ECO:0000256" key="4">
    <source>
        <dbReference type="ARBA" id="ARBA00023002"/>
    </source>
</evidence>
<dbReference type="Gene3D" id="3.40.50.720">
    <property type="entry name" value="NAD(P)-binding Rossmann-like Domain"/>
    <property type="match status" value="2"/>
</dbReference>
<comment type="caution">
    <text evidence="10">The sequence shown here is derived from an EMBL/GenBank/DDBJ whole genome shotgun (WGS) entry which is preliminary data.</text>
</comment>
<dbReference type="InterPro" id="IPR036220">
    <property type="entry name" value="UDP-Glc/GDP-Man_DH_C_sf"/>
</dbReference>
<keyword evidence="11" id="KW-1185">Reference proteome</keyword>
<proteinExistence type="inferred from homology"/>